<sequence>MSSSMVSKTTSPPPAGYGDGEGGGSVDAGGSSAAVPVTSCLYLHPVAGALDRDAVLRRIRHRRRHNRLRDTLLSMMQAPPPPEPETMDGAERHLPWPLDDAFSAP</sequence>
<dbReference type="Proteomes" id="UP000636709">
    <property type="component" value="Unassembled WGS sequence"/>
</dbReference>
<reference evidence="2" key="1">
    <citation type="submission" date="2020-07" db="EMBL/GenBank/DDBJ databases">
        <title>Genome sequence and genetic diversity analysis of an under-domesticated orphan crop, white fonio (Digitaria exilis).</title>
        <authorList>
            <person name="Bennetzen J.L."/>
            <person name="Chen S."/>
            <person name="Ma X."/>
            <person name="Wang X."/>
            <person name="Yssel A.E.J."/>
            <person name="Chaluvadi S.R."/>
            <person name="Johnson M."/>
            <person name="Gangashetty P."/>
            <person name="Hamidou F."/>
            <person name="Sanogo M.D."/>
            <person name="Zwaenepoel A."/>
            <person name="Wallace J."/>
            <person name="Van De Peer Y."/>
            <person name="Van Deynze A."/>
        </authorList>
    </citation>
    <scope>NUCLEOTIDE SEQUENCE</scope>
    <source>
        <tissue evidence="2">Leaves</tissue>
    </source>
</reference>
<dbReference type="PANTHER" id="PTHR35324:SF4">
    <property type="entry name" value="EXPRESSED PROTEIN"/>
    <property type="match status" value="1"/>
</dbReference>
<evidence type="ECO:0000256" key="1">
    <source>
        <dbReference type="SAM" id="MobiDB-lite"/>
    </source>
</evidence>
<feature type="region of interest" description="Disordered" evidence="1">
    <location>
        <begin position="68"/>
        <end position="105"/>
    </location>
</feature>
<name>A0A835FAX2_9POAL</name>
<organism evidence="2 3">
    <name type="scientific">Digitaria exilis</name>
    <dbReference type="NCBI Taxonomy" id="1010633"/>
    <lineage>
        <taxon>Eukaryota</taxon>
        <taxon>Viridiplantae</taxon>
        <taxon>Streptophyta</taxon>
        <taxon>Embryophyta</taxon>
        <taxon>Tracheophyta</taxon>
        <taxon>Spermatophyta</taxon>
        <taxon>Magnoliopsida</taxon>
        <taxon>Liliopsida</taxon>
        <taxon>Poales</taxon>
        <taxon>Poaceae</taxon>
        <taxon>PACMAD clade</taxon>
        <taxon>Panicoideae</taxon>
        <taxon>Panicodae</taxon>
        <taxon>Paniceae</taxon>
        <taxon>Anthephorinae</taxon>
        <taxon>Digitaria</taxon>
    </lineage>
</organism>
<proteinExistence type="predicted"/>
<feature type="region of interest" description="Disordered" evidence="1">
    <location>
        <begin position="1"/>
        <end position="31"/>
    </location>
</feature>
<dbReference type="PANTHER" id="PTHR35324">
    <property type="entry name" value="BNAA08G03750D PROTEIN"/>
    <property type="match status" value="1"/>
</dbReference>
<evidence type="ECO:0000313" key="3">
    <source>
        <dbReference type="Proteomes" id="UP000636709"/>
    </source>
</evidence>
<feature type="compositionally biased region" description="Polar residues" evidence="1">
    <location>
        <begin position="1"/>
        <end position="10"/>
    </location>
</feature>
<accession>A0A835FAX2</accession>
<dbReference type="AlphaFoldDB" id="A0A835FAX2"/>
<feature type="compositionally biased region" description="Gly residues" evidence="1">
    <location>
        <begin position="17"/>
        <end position="27"/>
    </location>
</feature>
<gene>
    <name evidence="2" type="ORF">HU200_014939</name>
</gene>
<dbReference type="EMBL" id="JACEFO010001601">
    <property type="protein sequence ID" value="KAF8733335.1"/>
    <property type="molecule type" value="Genomic_DNA"/>
</dbReference>
<evidence type="ECO:0000313" key="2">
    <source>
        <dbReference type="EMBL" id="KAF8733335.1"/>
    </source>
</evidence>
<dbReference type="OrthoDB" id="695222at2759"/>
<keyword evidence="3" id="KW-1185">Reference proteome</keyword>
<protein>
    <submittedName>
        <fullName evidence="2">Uncharacterized protein</fullName>
    </submittedName>
</protein>
<comment type="caution">
    <text evidence="2">The sequence shown here is derived from an EMBL/GenBank/DDBJ whole genome shotgun (WGS) entry which is preliminary data.</text>
</comment>